<evidence type="ECO:0000256" key="4">
    <source>
        <dbReference type="ARBA" id="ARBA00022777"/>
    </source>
</evidence>
<evidence type="ECO:0000259" key="8">
    <source>
        <dbReference type="Pfam" id="PF17042"/>
    </source>
</evidence>
<dbReference type="InterPro" id="IPR037051">
    <property type="entry name" value="4-carb_acid_sugar_kinase_N_sf"/>
</dbReference>
<evidence type="ECO:0000256" key="5">
    <source>
        <dbReference type="ARBA" id="ARBA00022840"/>
    </source>
</evidence>
<gene>
    <name evidence="9" type="ORF">IAC42_05450</name>
</gene>
<keyword evidence="2" id="KW-0808">Transferase</keyword>
<dbReference type="InterPro" id="IPR031475">
    <property type="entry name" value="NBD_C"/>
</dbReference>
<dbReference type="Gene3D" id="3.40.980.20">
    <property type="entry name" value="Four-carbon acid sugar kinase, nucleotide binding domain"/>
    <property type="match status" value="1"/>
</dbReference>
<dbReference type="GO" id="GO:0005524">
    <property type="term" value="F:ATP binding"/>
    <property type="evidence" value="ECO:0007669"/>
    <property type="project" value="UniProtKB-KW"/>
</dbReference>
<comment type="caution">
    <text evidence="9">The sequence shown here is derived from an EMBL/GenBank/DDBJ whole genome shotgun (WGS) entry which is preliminary data.</text>
</comment>
<evidence type="ECO:0000313" key="9">
    <source>
        <dbReference type="EMBL" id="MBO8443187.1"/>
    </source>
</evidence>
<evidence type="ECO:0000256" key="3">
    <source>
        <dbReference type="ARBA" id="ARBA00022741"/>
    </source>
</evidence>
<feature type="domain" description="Four-carbon acid sugar kinase nucleotide binding" evidence="8">
    <location>
        <begin position="235"/>
        <end position="392"/>
    </location>
</feature>
<organism evidence="9 10">
    <name type="scientific">Candidatus Aphodenecus pullistercoris</name>
    <dbReference type="NCBI Taxonomy" id="2840669"/>
    <lineage>
        <taxon>Bacteria</taxon>
        <taxon>Pseudomonadati</taxon>
        <taxon>Spirochaetota</taxon>
        <taxon>Spirochaetia</taxon>
        <taxon>Spirochaetales</taxon>
        <taxon>Candidatus Aphodenecus</taxon>
    </lineage>
</organism>
<dbReference type="Proteomes" id="UP000823633">
    <property type="component" value="Unassembled WGS sequence"/>
</dbReference>
<comment type="similarity">
    <text evidence="1">Belongs to the four-carbon acid sugar kinase family.</text>
</comment>
<evidence type="ECO:0000256" key="2">
    <source>
        <dbReference type="ARBA" id="ARBA00022679"/>
    </source>
</evidence>
<evidence type="ECO:0000259" key="7">
    <source>
        <dbReference type="Pfam" id="PF07005"/>
    </source>
</evidence>
<proteinExistence type="inferred from homology"/>
<protein>
    <submittedName>
        <fullName evidence="9">Four-carbon acid sugar kinase family protein</fullName>
    </submittedName>
</protein>
<sequence length="409" mass="44353">MVIIADDLTGALDTAIKFSQRGAHTVAIDARGAEQLVPYLEEGYEVVSVNTATRHMEGEKAYRIVHSLVRCALEHGVGCIYKKTDSVLRGNIAFEIEALKDASRAAFIPFAPAYPELRRTVEDGIMKVAGIPLAQTSFAQDPFEPITSSDTRDLFLHSPLKAVSTCDGFFIPVDGQADVVVYDGRTGEDMYKLAQNLYKAGCRVFCGCAGFAEALSRLLFCGHVMPGRLVPRPMLVVCGSVNPVSKRQLEVLEKGGVPRVRLTEGEALEPDFTSSVKCGDLVDVIMGDLETEGLVILDTLADISAVRGSAMESACKVSRALASIVHSCIDRGEFTVFVIGGDTMLSLLEELGRVAVEPVSELEEGIVLSYVHHDGRRMTLLSKSGGFGSDDLIWSLVNDKENEYQEVKL</sequence>
<evidence type="ECO:0000313" key="10">
    <source>
        <dbReference type="Proteomes" id="UP000823633"/>
    </source>
</evidence>
<reference evidence="9" key="2">
    <citation type="journal article" date="2021" name="PeerJ">
        <title>Extensive microbial diversity within the chicken gut microbiome revealed by metagenomics and culture.</title>
        <authorList>
            <person name="Gilroy R."/>
            <person name="Ravi A."/>
            <person name="Getino M."/>
            <person name="Pursley I."/>
            <person name="Horton D.L."/>
            <person name="Alikhan N.F."/>
            <person name="Baker D."/>
            <person name="Gharbi K."/>
            <person name="Hall N."/>
            <person name="Watson M."/>
            <person name="Adriaenssens E.M."/>
            <person name="Foster-Nyarko E."/>
            <person name="Jarju S."/>
            <person name="Secka A."/>
            <person name="Antonio M."/>
            <person name="Oren A."/>
            <person name="Chaudhuri R.R."/>
            <person name="La Ragione R."/>
            <person name="Hildebrand F."/>
            <person name="Pallen M.J."/>
        </authorList>
    </citation>
    <scope>NUCLEOTIDE SEQUENCE</scope>
    <source>
        <strain evidence="9">11167</strain>
    </source>
</reference>
<name>A0A9D9E845_9SPIR</name>
<keyword evidence="5" id="KW-0067">ATP-binding</keyword>
<dbReference type="InterPro" id="IPR042213">
    <property type="entry name" value="NBD_C_sf"/>
</dbReference>
<accession>A0A9D9E845</accession>
<dbReference type="Pfam" id="PF07005">
    <property type="entry name" value="SBD_N"/>
    <property type="match status" value="1"/>
</dbReference>
<reference evidence="9" key="1">
    <citation type="submission" date="2020-10" db="EMBL/GenBank/DDBJ databases">
        <authorList>
            <person name="Gilroy R."/>
        </authorList>
    </citation>
    <scope>NUCLEOTIDE SEQUENCE</scope>
    <source>
        <strain evidence="9">11167</strain>
    </source>
</reference>
<keyword evidence="6" id="KW-0119">Carbohydrate metabolism</keyword>
<dbReference type="InterPro" id="IPR010737">
    <property type="entry name" value="4-carb_acid_sugar_kinase_N"/>
</dbReference>
<dbReference type="AlphaFoldDB" id="A0A9D9E845"/>
<dbReference type="SUPFAM" id="SSF142764">
    <property type="entry name" value="YgbK-like"/>
    <property type="match status" value="1"/>
</dbReference>
<evidence type="ECO:0000256" key="6">
    <source>
        <dbReference type="ARBA" id="ARBA00023277"/>
    </source>
</evidence>
<dbReference type="GO" id="GO:0016301">
    <property type="term" value="F:kinase activity"/>
    <property type="evidence" value="ECO:0007669"/>
    <property type="project" value="UniProtKB-KW"/>
</dbReference>
<dbReference type="EMBL" id="JADIMU010000033">
    <property type="protein sequence ID" value="MBO8443187.1"/>
    <property type="molecule type" value="Genomic_DNA"/>
</dbReference>
<dbReference type="Gene3D" id="3.40.50.10840">
    <property type="entry name" value="Putative sugar-binding, N-terminal domain"/>
    <property type="match status" value="1"/>
</dbReference>
<feature type="domain" description="Four-carbon acid sugar kinase N-terminal" evidence="7">
    <location>
        <begin position="1"/>
        <end position="215"/>
    </location>
</feature>
<keyword evidence="4 9" id="KW-0418">Kinase</keyword>
<evidence type="ECO:0000256" key="1">
    <source>
        <dbReference type="ARBA" id="ARBA00005715"/>
    </source>
</evidence>
<dbReference type="Pfam" id="PF17042">
    <property type="entry name" value="NBD_C"/>
    <property type="match status" value="1"/>
</dbReference>
<keyword evidence="3" id="KW-0547">Nucleotide-binding</keyword>